<comment type="function">
    <text evidence="9">May be involved in B-cell and macrophage adhesion processes. May play a role in src signaling pathway.</text>
</comment>
<dbReference type="PANTHER" id="PTHR15129">
    <property type="entry name" value="SRC-ASSOCIATED ADAPTOR PROTEIN"/>
    <property type="match status" value="1"/>
</dbReference>
<dbReference type="Pfam" id="PF00169">
    <property type="entry name" value="PH"/>
    <property type="match status" value="1"/>
</dbReference>
<dbReference type="STRING" id="33528.ENSGAFP00000008208"/>
<dbReference type="EMBL" id="NHOQ01000034">
    <property type="protein sequence ID" value="PWA33642.1"/>
    <property type="molecule type" value="Genomic_DNA"/>
</dbReference>
<feature type="domain" description="PH" evidence="13">
    <location>
        <begin position="106"/>
        <end position="209"/>
    </location>
</feature>
<evidence type="ECO:0000256" key="10">
    <source>
        <dbReference type="PROSITE-ProRule" id="PRU00192"/>
    </source>
</evidence>
<dbReference type="Proteomes" id="UP000250572">
    <property type="component" value="Unassembled WGS sequence"/>
</dbReference>
<evidence type="ECO:0000256" key="6">
    <source>
        <dbReference type="ARBA" id="ARBA00022936"/>
    </source>
</evidence>
<dbReference type="SUPFAM" id="SSF50729">
    <property type="entry name" value="PH domain-like"/>
    <property type="match status" value="1"/>
</dbReference>
<evidence type="ECO:0000259" key="12">
    <source>
        <dbReference type="PROSITE" id="PS50002"/>
    </source>
</evidence>
<dbReference type="PANTHER" id="PTHR15129:SF2">
    <property type="entry name" value="SRC KINASE-ASSOCIATED PHOSPHOPROTEIN 2"/>
    <property type="match status" value="1"/>
</dbReference>
<dbReference type="Gene3D" id="2.30.29.30">
    <property type="entry name" value="Pleckstrin-homology domain (PH domain)/Phosphotyrosine-binding domain (PTB)"/>
    <property type="match status" value="1"/>
</dbReference>
<evidence type="ECO:0000256" key="4">
    <source>
        <dbReference type="ARBA" id="ARBA00022490"/>
    </source>
</evidence>
<dbReference type="InterPro" id="IPR036028">
    <property type="entry name" value="SH3-like_dom_sf"/>
</dbReference>
<dbReference type="InterPro" id="IPR001849">
    <property type="entry name" value="PH_domain"/>
</dbReference>
<dbReference type="Pfam" id="PF07653">
    <property type="entry name" value="SH3_2"/>
    <property type="match status" value="1"/>
</dbReference>
<evidence type="ECO:0000256" key="8">
    <source>
        <dbReference type="ARBA" id="ARBA00041593"/>
    </source>
</evidence>
<evidence type="ECO:0000256" key="7">
    <source>
        <dbReference type="ARBA" id="ARBA00039671"/>
    </source>
</evidence>
<dbReference type="PRINTS" id="PR00452">
    <property type="entry name" value="SH3DOMAIN"/>
</dbReference>
<dbReference type="InterPro" id="IPR001452">
    <property type="entry name" value="SH3_domain"/>
</dbReference>
<keyword evidence="15" id="KW-1185">Reference proteome</keyword>
<dbReference type="Gene3D" id="2.30.30.40">
    <property type="entry name" value="SH3 Domains"/>
    <property type="match status" value="1"/>
</dbReference>
<accession>A0A315WBU2</accession>
<sequence>MRAIPDELTTLISDLEQFLCDGLKAENLSKKAKERRETFIKRIKEVKLSFPQDFKDRVGGDDSDEDEEVDSNNDGGSMQSERTDKDEEALEGVQQAPPVAAQDLPSVFKAGYLEKRRKDHSFFGTEWQKRWCALSHHTFYYYGSEKDKQQKGEFGIDGYTVKMNNTLRKDSKKDCCFEVSAPDRRVYQFCASSTKEAEEWVKQIDFVLKDMSGIIPEEEDDEQFMYDDVGTSSAFAPGDEIYEELPDDEMPSPAKPPPKVEPSSKPPLHPPPVAANSTAPGADKNTDYANFYQGLWDCTGDHPDELSFKRGEAIYILSKEYNNFGWWVAEKNGAIGIVPRDYLLELYVIISVPRFKATFNLKHLGDFAGQRITVAADGRLCSLPDCNS</sequence>
<dbReference type="SUPFAM" id="SSF50044">
    <property type="entry name" value="SH3-domain"/>
    <property type="match status" value="1"/>
</dbReference>
<comment type="similarity">
    <text evidence="2">Belongs to the SKAP family.</text>
</comment>
<evidence type="ECO:0000313" key="14">
    <source>
        <dbReference type="EMBL" id="PWA33642.1"/>
    </source>
</evidence>
<dbReference type="SMART" id="SM00326">
    <property type="entry name" value="SH3"/>
    <property type="match status" value="1"/>
</dbReference>
<keyword evidence="5" id="KW-0597">Phosphoprotein</keyword>
<proteinExistence type="inferred from homology"/>
<organism evidence="14 15">
    <name type="scientific">Gambusia affinis</name>
    <name type="common">Western mosquitofish</name>
    <name type="synonym">Heterandria affinis</name>
    <dbReference type="NCBI Taxonomy" id="33528"/>
    <lineage>
        <taxon>Eukaryota</taxon>
        <taxon>Metazoa</taxon>
        <taxon>Chordata</taxon>
        <taxon>Craniata</taxon>
        <taxon>Vertebrata</taxon>
        <taxon>Euteleostomi</taxon>
        <taxon>Actinopterygii</taxon>
        <taxon>Neopterygii</taxon>
        <taxon>Teleostei</taxon>
        <taxon>Neoteleostei</taxon>
        <taxon>Acanthomorphata</taxon>
        <taxon>Ovalentaria</taxon>
        <taxon>Atherinomorphae</taxon>
        <taxon>Cyprinodontiformes</taxon>
        <taxon>Poeciliidae</taxon>
        <taxon>Poeciliinae</taxon>
        <taxon>Gambusia</taxon>
    </lineage>
</organism>
<evidence type="ECO:0000256" key="11">
    <source>
        <dbReference type="SAM" id="MobiDB-lite"/>
    </source>
</evidence>
<comment type="caution">
    <text evidence="14">The sequence shown here is derived from an EMBL/GenBank/DDBJ whole genome shotgun (WGS) entry which is preliminary data.</text>
</comment>
<gene>
    <name evidence="14" type="ORF">CCH79_00007627</name>
</gene>
<evidence type="ECO:0000256" key="2">
    <source>
        <dbReference type="ARBA" id="ARBA00005864"/>
    </source>
</evidence>
<dbReference type="FunFam" id="2.30.30.40:FF:000097">
    <property type="entry name" value="Putative src kinase-associated phosphoprotein 2"/>
    <property type="match status" value="1"/>
</dbReference>
<feature type="compositionally biased region" description="Acidic residues" evidence="11">
    <location>
        <begin position="61"/>
        <end position="71"/>
    </location>
</feature>
<dbReference type="GO" id="GO:0042113">
    <property type="term" value="P:B cell activation"/>
    <property type="evidence" value="ECO:0007669"/>
    <property type="project" value="UniProtKB-KW"/>
</dbReference>
<feature type="compositionally biased region" description="Pro residues" evidence="11">
    <location>
        <begin position="253"/>
        <end position="273"/>
    </location>
</feature>
<feature type="region of interest" description="Disordered" evidence="11">
    <location>
        <begin position="243"/>
        <end position="282"/>
    </location>
</feature>
<protein>
    <recommendedName>
        <fullName evidence="7">Src kinase-associated phosphoprotein 2</fullName>
    </recommendedName>
    <alternativeName>
        <fullName evidence="8">Src family-associated phosphoprotein 2</fullName>
    </alternativeName>
</protein>
<reference evidence="14 15" key="1">
    <citation type="journal article" date="2018" name="G3 (Bethesda)">
        <title>A High-Quality Reference Genome for the Invasive Mosquitofish Gambusia affinis Using a Chicago Library.</title>
        <authorList>
            <person name="Hoffberg S.L."/>
            <person name="Troendle N.J."/>
            <person name="Glenn T.C."/>
            <person name="Mahmud O."/>
            <person name="Louha S."/>
            <person name="Chalopin D."/>
            <person name="Bennetzen J.L."/>
            <person name="Mauricio R."/>
        </authorList>
    </citation>
    <scope>NUCLEOTIDE SEQUENCE [LARGE SCALE GENOMIC DNA]</scope>
    <source>
        <strain evidence="14">NE01/NJP1002.9</strain>
        <tissue evidence="14">Muscle</tissue>
    </source>
</reference>
<feature type="region of interest" description="Disordered" evidence="11">
    <location>
        <begin position="53"/>
        <end position="97"/>
    </location>
</feature>
<dbReference type="GO" id="GO:0005737">
    <property type="term" value="C:cytoplasm"/>
    <property type="evidence" value="ECO:0007669"/>
    <property type="project" value="UniProtKB-SubCell"/>
</dbReference>
<dbReference type="InterPro" id="IPR011993">
    <property type="entry name" value="PH-like_dom_sf"/>
</dbReference>
<comment type="subcellular location">
    <subcellularLocation>
        <location evidence="1">Cytoplasm</location>
    </subcellularLocation>
</comment>
<dbReference type="GO" id="GO:0005886">
    <property type="term" value="C:plasma membrane"/>
    <property type="evidence" value="ECO:0007669"/>
    <property type="project" value="TreeGrafter"/>
</dbReference>
<evidence type="ECO:0000259" key="13">
    <source>
        <dbReference type="PROSITE" id="PS50003"/>
    </source>
</evidence>
<dbReference type="PROSITE" id="PS50002">
    <property type="entry name" value="SH3"/>
    <property type="match status" value="1"/>
</dbReference>
<dbReference type="Gene3D" id="6.10.250.220">
    <property type="match status" value="1"/>
</dbReference>
<feature type="domain" description="SH3" evidence="12">
    <location>
        <begin position="287"/>
        <end position="348"/>
    </location>
</feature>
<dbReference type="AlphaFoldDB" id="A0A315WBU2"/>
<evidence type="ECO:0000256" key="3">
    <source>
        <dbReference type="ARBA" id="ARBA00022443"/>
    </source>
</evidence>
<evidence type="ECO:0000313" key="15">
    <source>
        <dbReference type="Proteomes" id="UP000250572"/>
    </source>
</evidence>
<dbReference type="FunFam" id="2.30.29.30:FF:000194">
    <property type="entry name" value="Putative src kinase-associated phosphoprotein 2"/>
    <property type="match status" value="1"/>
</dbReference>
<name>A0A315WBU2_GAMAF</name>
<evidence type="ECO:0000256" key="9">
    <source>
        <dbReference type="ARBA" id="ARBA00055879"/>
    </source>
</evidence>
<dbReference type="PROSITE" id="PS50003">
    <property type="entry name" value="PH_DOMAIN"/>
    <property type="match status" value="1"/>
</dbReference>
<keyword evidence="4" id="KW-0963">Cytoplasm</keyword>
<evidence type="ECO:0000256" key="5">
    <source>
        <dbReference type="ARBA" id="ARBA00022553"/>
    </source>
</evidence>
<keyword evidence="6" id="KW-0075">B-cell activation</keyword>
<dbReference type="InterPro" id="IPR037781">
    <property type="entry name" value="SKAP_fam"/>
</dbReference>
<dbReference type="SMART" id="SM00233">
    <property type="entry name" value="PH"/>
    <property type="match status" value="1"/>
</dbReference>
<keyword evidence="3 10" id="KW-0728">SH3 domain</keyword>
<evidence type="ECO:0000256" key="1">
    <source>
        <dbReference type="ARBA" id="ARBA00004496"/>
    </source>
</evidence>